<feature type="region of interest" description="Disordered" evidence="1">
    <location>
        <begin position="49"/>
        <end position="73"/>
    </location>
</feature>
<reference evidence="2 3" key="1">
    <citation type="submission" date="2021-06" db="EMBL/GenBank/DDBJ databases">
        <title>Caerostris darwini draft genome.</title>
        <authorList>
            <person name="Kono N."/>
            <person name="Arakawa K."/>
        </authorList>
    </citation>
    <scope>NUCLEOTIDE SEQUENCE [LARGE SCALE GENOMIC DNA]</scope>
</reference>
<dbReference type="Proteomes" id="UP001054837">
    <property type="component" value="Unassembled WGS sequence"/>
</dbReference>
<gene>
    <name evidence="2" type="ORF">CDAR_386461</name>
</gene>
<dbReference type="EMBL" id="BPLQ01004355">
    <property type="protein sequence ID" value="GIY07522.1"/>
    <property type="molecule type" value="Genomic_DNA"/>
</dbReference>
<dbReference type="AlphaFoldDB" id="A0AAV4QDX5"/>
<evidence type="ECO:0000313" key="2">
    <source>
        <dbReference type="EMBL" id="GIY07522.1"/>
    </source>
</evidence>
<protein>
    <submittedName>
        <fullName evidence="2">Uncharacterized protein</fullName>
    </submittedName>
</protein>
<evidence type="ECO:0000256" key="1">
    <source>
        <dbReference type="SAM" id="MobiDB-lite"/>
    </source>
</evidence>
<feature type="compositionally biased region" description="Basic residues" evidence="1">
    <location>
        <begin position="56"/>
        <end position="65"/>
    </location>
</feature>
<comment type="caution">
    <text evidence="2">The sequence shown here is derived from an EMBL/GenBank/DDBJ whole genome shotgun (WGS) entry which is preliminary data.</text>
</comment>
<evidence type="ECO:0000313" key="3">
    <source>
        <dbReference type="Proteomes" id="UP001054837"/>
    </source>
</evidence>
<name>A0AAV4QDX5_9ARAC</name>
<accession>A0AAV4QDX5</accession>
<feature type="region of interest" description="Disordered" evidence="1">
    <location>
        <begin position="89"/>
        <end position="109"/>
    </location>
</feature>
<organism evidence="2 3">
    <name type="scientific">Caerostris darwini</name>
    <dbReference type="NCBI Taxonomy" id="1538125"/>
    <lineage>
        <taxon>Eukaryota</taxon>
        <taxon>Metazoa</taxon>
        <taxon>Ecdysozoa</taxon>
        <taxon>Arthropoda</taxon>
        <taxon>Chelicerata</taxon>
        <taxon>Arachnida</taxon>
        <taxon>Araneae</taxon>
        <taxon>Araneomorphae</taxon>
        <taxon>Entelegynae</taxon>
        <taxon>Araneoidea</taxon>
        <taxon>Araneidae</taxon>
        <taxon>Caerostris</taxon>
    </lineage>
</organism>
<sequence>MPPRSESGFAVIGKATTLSDYQHKTLYLVSQSLSIVYLSIPESSERIVCTEDRRSPTKPKPRAARKGWGGERKSLGGLADCLAGDPSLPIADDFGPGGAPRSGPWDVSI</sequence>
<keyword evidence="3" id="KW-1185">Reference proteome</keyword>
<proteinExistence type="predicted"/>